<dbReference type="Proteomes" id="UP000320672">
    <property type="component" value="Chromosome"/>
</dbReference>
<keyword evidence="4 14" id="KW-0808">Transferase</keyword>
<dbReference type="InterPro" id="IPR000014">
    <property type="entry name" value="PAS"/>
</dbReference>
<dbReference type="AlphaFoldDB" id="A0A517MHJ1"/>
<protein>
    <recommendedName>
        <fullName evidence="2">histidine kinase</fullName>
        <ecNumber evidence="2">2.7.13.3</ecNumber>
    </recommendedName>
</protein>
<dbReference type="SUPFAM" id="SSF55874">
    <property type="entry name" value="ATPase domain of HSP90 chaperone/DNA topoisomerase II/histidine kinase"/>
    <property type="match status" value="1"/>
</dbReference>
<dbReference type="PANTHER" id="PTHR43065:SF10">
    <property type="entry name" value="PEROXIDE STRESS-ACTIVATED HISTIDINE KINASE MAK3"/>
    <property type="match status" value="1"/>
</dbReference>
<dbReference type="PROSITE" id="PS50109">
    <property type="entry name" value="HIS_KIN"/>
    <property type="match status" value="1"/>
</dbReference>
<name>A0A517MHJ1_9BACT</name>
<dbReference type="GO" id="GO:0005524">
    <property type="term" value="F:ATP binding"/>
    <property type="evidence" value="ECO:0007669"/>
    <property type="project" value="UniProtKB-KW"/>
</dbReference>
<dbReference type="CDD" id="cd00130">
    <property type="entry name" value="PAS"/>
    <property type="match status" value="1"/>
</dbReference>
<keyword evidence="7" id="KW-0067">ATP-binding</keyword>
<keyword evidence="8" id="KW-0902">Two-component regulatory system</keyword>
<dbReference type="EMBL" id="CP036262">
    <property type="protein sequence ID" value="QDS94345.1"/>
    <property type="molecule type" value="Genomic_DNA"/>
</dbReference>
<keyword evidence="6 14" id="KW-0418">Kinase</keyword>
<proteinExistence type="predicted"/>
<dbReference type="Pfam" id="PF00512">
    <property type="entry name" value="HisKA"/>
    <property type="match status" value="1"/>
</dbReference>
<dbReference type="Pfam" id="PF08447">
    <property type="entry name" value="PAS_3"/>
    <property type="match status" value="1"/>
</dbReference>
<dbReference type="InterPro" id="IPR004358">
    <property type="entry name" value="Sig_transdc_His_kin-like_C"/>
</dbReference>
<keyword evidence="15" id="KW-1185">Reference proteome</keyword>
<evidence type="ECO:0000259" key="13">
    <source>
        <dbReference type="PROSITE" id="PS50113"/>
    </source>
</evidence>
<dbReference type="Gene3D" id="3.30.565.10">
    <property type="entry name" value="Histidine kinase-like ATPase, C-terminal domain"/>
    <property type="match status" value="1"/>
</dbReference>
<dbReference type="EC" id="2.7.13.3" evidence="2"/>
<dbReference type="NCBIfam" id="TIGR00229">
    <property type="entry name" value="sensory_box"/>
    <property type="match status" value="1"/>
</dbReference>
<dbReference type="SMART" id="SM00387">
    <property type="entry name" value="HATPase_c"/>
    <property type="match status" value="1"/>
</dbReference>
<evidence type="ECO:0000256" key="10">
    <source>
        <dbReference type="SAM" id="MobiDB-lite"/>
    </source>
</evidence>
<dbReference type="InterPro" id="IPR036097">
    <property type="entry name" value="HisK_dim/P_sf"/>
</dbReference>
<dbReference type="SMART" id="SM00388">
    <property type="entry name" value="HisKA"/>
    <property type="match status" value="1"/>
</dbReference>
<dbReference type="PROSITE" id="PS50112">
    <property type="entry name" value="PAS"/>
    <property type="match status" value="1"/>
</dbReference>
<feature type="region of interest" description="Disordered" evidence="10">
    <location>
        <begin position="274"/>
        <end position="308"/>
    </location>
</feature>
<evidence type="ECO:0000256" key="1">
    <source>
        <dbReference type="ARBA" id="ARBA00000085"/>
    </source>
</evidence>
<dbReference type="Gene3D" id="3.30.450.20">
    <property type="entry name" value="PAS domain"/>
    <property type="match status" value="1"/>
</dbReference>
<dbReference type="PRINTS" id="PR00344">
    <property type="entry name" value="BCTRLSENSOR"/>
</dbReference>
<organism evidence="14 15">
    <name type="scientific">Roseimaritima multifibrata</name>
    <dbReference type="NCBI Taxonomy" id="1930274"/>
    <lineage>
        <taxon>Bacteria</taxon>
        <taxon>Pseudomonadati</taxon>
        <taxon>Planctomycetota</taxon>
        <taxon>Planctomycetia</taxon>
        <taxon>Pirellulales</taxon>
        <taxon>Pirellulaceae</taxon>
        <taxon>Roseimaritima</taxon>
    </lineage>
</organism>
<feature type="coiled-coil region" evidence="9">
    <location>
        <begin position="142"/>
        <end position="173"/>
    </location>
</feature>
<evidence type="ECO:0000256" key="7">
    <source>
        <dbReference type="ARBA" id="ARBA00022840"/>
    </source>
</evidence>
<evidence type="ECO:0000256" key="4">
    <source>
        <dbReference type="ARBA" id="ARBA00022679"/>
    </source>
</evidence>
<feature type="compositionally biased region" description="Gly residues" evidence="10">
    <location>
        <begin position="275"/>
        <end position="285"/>
    </location>
</feature>
<dbReference type="RefSeq" id="WP_218932637.1">
    <property type="nucleotide sequence ID" value="NZ_CP036262.1"/>
</dbReference>
<evidence type="ECO:0000313" key="15">
    <source>
        <dbReference type="Proteomes" id="UP000320672"/>
    </source>
</evidence>
<dbReference type="InterPro" id="IPR035965">
    <property type="entry name" value="PAS-like_dom_sf"/>
</dbReference>
<dbReference type="InterPro" id="IPR013655">
    <property type="entry name" value="PAS_fold_3"/>
</dbReference>
<evidence type="ECO:0000256" key="6">
    <source>
        <dbReference type="ARBA" id="ARBA00022777"/>
    </source>
</evidence>
<evidence type="ECO:0000259" key="11">
    <source>
        <dbReference type="PROSITE" id="PS50109"/>
    </source>
</evidence>
<feature type="domain" description="PAC" evidence="13">
    <location>
        <begin position="99"/>
        <end position="151"/>
    </location>
</feature>
<dbReference type="PROSITE" id="PS50113">
    <property type="entry name" value="PAC"/>
    <property type="match status" value="1"/>
</dbReference>
<keyword evidence="5" id="KW-0547">Nucleotide-binding</keyword>
<dbReference type="SMART" id="SM00086">
    <property type="entry name" value="PAC"/>
    <property type="match status" value="1"/>
</dbReference>
<dbReference type="SMART" id="SM00091">
    <property type="entry name" value="PAS"/>
    <property type="match status" value="1"/>
</dbReference>
<dbReference type="InterPro" id="IPR003594">
    <property type="entry name" value="HATPase_dom"/>
</dbReference>
<dbReference type="CDD" id="cd00075">
    <property type="entry name" value="HATPase"/>
    <property type="match status" value="1"/>
</dbReference>
<evidence type="ECO:0000313" key="14">
    <source>
        <dbReference type="EMBL" id="QDS94345.1"/>
    </source>
</evidence>
<dbReference type="InterPro" id="IPR001610">
    <property type="entry name" value="PAC"/>
</dbReference>
<evidence type="ECO:0000256" key="9">
    <source>
        <dbReference type="SAM" id="Coils"/>
    </source>
</evidence>
<dbReference type="InterPro" id="IPR005467">
    <property type="entry name" value="His_kinase_dom"/>
</dbReference>
<dbReference type="InterPro" id="IPR003661">
    <property type="entry name" value="HisK_dim/P_dom"/>
</dbReference>
<dbReference type="PANTHER" id="PTHR43065">
    <property type="entry name" value="SENSOR HISTIDINE KINASE"/>
    <property type="match status" value="1"/>
</dbReference>
<reference evidence="14 15" key="1">
    <citation type="submission" date="2019-02" db="EMBL/GenBank/DDBJ databases">
        <title>Deep-cultivation of Planctomycetes and their phenomic and genomic characterization uncovers novel biology.</title>
        <authorList>
            <person name="Wiegand S."/>
            <person name="Jogler M."/>
            <person name="Boedeker C."/>
            <person name="Pinto D."/>
            <person name="Vollmers J."/>
            <person name="Rivas-Marin E."/>
            <person name="Kohn T."/>
            <person name="Peeters S.H."/>
            <person name="Heuer A."/>
            <person name="Rast P."/>
            <person name="Oberbeckmann S."/>
            <person name="Bunk B."/>
            <person name="Jeske O."/>
            <person name="Meyerdierks A."/>
            <person name="Storesund J.E."/>
            <person name="Kallscheuer N."/>
            <person name="Luecker S."/>
            <person name="Lage O.M."/>
            <person name="Pohl T."/>
            <person name="Merkel B.J."/>
            <person name="Hornburger P."/>
            <person name="Mueller R.-W."/>
            <person name="Bruemmer F."/>
            <person name="Labrenz M."/>
            <person name="Spormann A.M."/>
            <person name="Op den Camp H."/>
            <person name="Overmann J."/>
            <person name="Amann R."/>
            <person name="Jetten M.S.M."/>
            <person name="Mascher T."/>
            <person name="Medema M.H."/>
            <person name="Devos D.P."/>
            <person name="Kaster A.-K."/>
            <person name="Ovreas L."/>
            <person name="Rohde M."/>
            <person name="Galperin M.Y."/>
            <person name="Jogler C."/>
        </authorList>
    </citation>
    <scope>NUCLEOTIDE SEQUENCE [LARGE SCALE GENOMIC DNA]</scope>
    <source>
        <strain evidence="14 15">FF011L</strain>
    </source>
</reference>
<feature type="domain" description="PAS" evidence="12">
    <location>
        <begin position="46"/>
        <end position="96"/>
    </location>
</feature>
<dbReference type="CDD" id="cd00082">
    <property type="entry name" value="HisKA"/>
    <property type="match status" value="1"/>
</dbReference>
<feature type="domain" description="Histidine kinase" evidence="11">
    <location>
        <begin position="189"/>
        <end position="449"/>
    </location>
</feature>
<accession>A0A517MHJ1</accession>
<sequence length="456" mass="50800">MAGKEEIRDENPGRGLPSNMQPIGEEFYRAIAEYTYDWESWFAPTGQLLWVNSAVEKLTGYTPEECLAMNDYPLPLILPQHHGRVERIVQDAQQARSETDIEFQVRHRDGSKPWMAVAWQPMYSSRNEYLGIRASVRDISERQMMREQLKLHNEHLEQLVQERTARIVELEKHRGKMERLAALGELAAGVAHEVNNPLAGIRNAFALIKSSLSPDSKYYNMLDLIDDEIERIGNITHQMYQLYRPSQQQPARFCVRRSLLEVVSLLEPAAMKGCSPGGVLDGSPGGPRSSADSEDRTEDSDEPIPATDLRMVTKQGVSIWLTVGDTVPVDSLEETEVVLREGELKQVLLNLLHNGLQASQPGDRVTIELHTTSEKLIIRVRDQGAGIAADVLPHIFDPFFSTKTEIPRQGMGLGLSVSRSLIDAMGGGIEVISKLGEGTCFQVVLPRVVGCEVPGS</sequence>
<evidence type="ECO:0000256" key="2">
    <source>
        <dbReference type="ARBA" id="ARBA00012438"/>
    </source>
</evidence>
<gene>
    <name evidence="14" type="primary">kinA</name>
    <name evidence="14" type="ORF">FF011L_31240</name>
</gene>
<dbReference type="SUPFAM" id="SSF47384">
    <property type="entry name" value="Homodimeric domain of signal transducing histidine kinase"/>
    <property type="match status" value="1"/>
</dbReference>
<dbReference type="Gene3D" id="1.10.287.130">
    <property type="match status" value="1"/>
</dbReference>
<evidence type="ECO:0000256" key="3">
    <source>
        <dbReference type="ARBA" id="ARBA00022553"/>
    </source>
</evidence>
<keyword evidence="3" id="KW-0597">Phosphoprotein</keyword>
<evidence type="ECO:0000256" key="5">
    <source>
        <dbReference type="ARBA" id="ARBA00022741"/>
    </source>
</evidence>
<evidence type="ECO:0000259" key="12">
    <source>
        <dbReference type="PROSITE" id="PS50112"/>
    </source>
</evidence>
<keyword evidence="9" id="KW-0175">Coiled coil</keyword>
<comment type="catalytic activity">
    <reaction evidence="1">
        <text>ATP + protein L-histidine = ADP + protein N-phospho-L-histidine.</text>
        <dbReference type="EC" id="2.7.13.3"/>
    </reaction>
</comment>
<evidence type="ECO:0000256" key="8">
    <source>
        <dbReference type="ARBA" id="ARBA00023012"/>
    </source>
</evidence>
<dbReference type="KEGG" id="rml:FF011L_31240"/>
<dbReference type="InterPro" id="IPR036890">
    <property type="entry name" value="HATPase_C_sf"/>
</dbReference>
<dbReference type="GO" id="GO:0000155">
    <property type="term" value="F:phosphorelay sensor kinase activity"/>
    <property type="evidence" value="ECO:0007669"/>
    <property type="project" value="InterPro"/>
</dbReference>
<dbReference type="InterPro" id="IPR000700">
    <property type="entry name" value="PAS-assoc_C"/>
</dbReference>
<dbReference type="SUPFAM" id="SSF55785">
    <property type="entry name" value="PYP-like sensor domain (PAS domain)"/>
    <property type="match status" value="1"/>
</dbReference>
<dbReference type="Pfam" id="PF02518">
    <property type="entry name" value="HATPase_c"/>
    <property type="match status" value="1"/>
</dbReference>